<name>A0A6S6W255_9PLEO</name>
<accession>A0A6S6W255</accession>
<evidence type="ECO:0000313" key="1">
    <source>
        <dbReference type="EMBL" id="CAE7174243.1"/>
    </source>
</evidence>
<dbReference type="Proteomes" id="UP000472372">
    <property type="component" value="Chromosome 5"/>
</dbReference>
<proteinExistence type="predicted"/>
<gene>
    <name evidence="1" type="ORF">PTTW11_05595</name>
</gene>
<protein>
    <submittedName>
        <fullName evidence="1">Uncharacterized protein</fullName>
    </submittedName>
</protein>
<dbReference type="EMBL" id="HG992981">
    <property type="protein sequence ID" value="CAE7174243.1"/>
    <property type="molecule type" value="Genomic_DNA"/>
</dbReference>
<evidence type="ECO:0000313" key="2">
    <source>
        <dbReference type="Proteomes" id="UP000472372"/>
    </source>
</evidence>
<sequence length="117" mass="12971">MPLTSTGCIVSRYNLRSLGSVSDQSWPDRMTQRFCLPATRMRFDELPFAYEPLPLSTHLVPLSSSSWAAARRSRILPQYACSSISPEIFSCMLAAPSGCSEFEKTVSKRSTVGDRTS</sequence>
<reference evidence="1" key="1">
    <citation type="submission" date="2021-02" db="EMBL/GenBank/DDBJ databases">
        <authorList>
            <person name="Syme A R."/>
            <person name="Syme A R."/>
            <person name="Moolhuijzen P."/>
        </authorList>
    </citation>
    <scope>NUCLEOTIDE SEQUENCE</scope>
    <source>
        <strain evidence="1">W1-1</strain>
    </source>
</reference>
<organism evidence="1 2">
    <name type="scientific">Pyrenophora teres f. teres</name>
    <dbReference type="NCBI Taxonomy" id="97479"/>
    <lineage>
        <taxon>Eukaryota</taxon>
        <taxon>Fungi</taxon>
        <taxon>Dikarya</taxon>
        <taxon>Ascomycota</taxon>
        <taxon>Pezizomycotina</taxon>
        <taxon>Dothideomycetes</taxon>
        <taxon>Pleosporomycetidae</taxon>
        <taxon>Pleosporales</taxon>
        <taxon>Pleosporineae</taxon>
        <taxon>Pleosporaceae</taxon>
        <taxon>Pyrenophora</taxon>
    </lineage>
</organism>
<dbReference type="AlphaFoldDB" id="A0A6S6W255"/>